<dbReference type="Proteomes" id="UP000243136">
    <property type="component" value="Chromosome"/>
</dbReference>
<dbReference type="InterPro" id="IPR025348">
    <property type="entry name" value="DUF4252"/>
</dbReference>
<reference evidence="3" key="2">
    <citation type="submission" date="2015-01" db="EMBL/GenBank/DDBJ databases">
        <authorList>
            <person name="Xiang T."/>
            <person name="Song Y."/>
            <person name="Huang L."/>
            <person name="Wang B."/>
            <person name="Wu P."/>
        </authorList>
    </citation>
    <scope>NUCLEOTIDE SEQUENCE [LARGE SCALE GENOMIC DNA]</scope>
    <source>
        <strain evidence="3">Cc11</strain>
    </source>
</reference>
<organism evidence="3 4">
    <name type="scientific">Capnocytophaga canimorsus</name>
    <dbReference type="NCBI Taxonomy" id="28188"/>
    <lineage>
        <taxon>Bacteria</taxon>
        <taxon>Pseudomonadati</taxon>
        <taxon>Bacteroidota</taxon>
        <taxon>Flavobacteriia</taxon>
        <taxon>Flavobacteriales</taxon>
        <taxon>Flavobacteriaceae</taxon>
        <taxon>Capnocytophaga</taxon>
    </lineage>
</organism>
<gene>
    <name evidence="3" type="ORF">CCAN11_2190008</name>
    <name evidence="2" type="ORF">CGC56_10080</name>
</gene>
<evidence type="ECO:0000313" key="4">
    <source>
        <dbReference type="Proteomes" id="UP000039370"/>
    </source>
</evidence>
<sequence>MNRLKFVRLMSLFLLLFMGISCQNQSLQRYMVEKSERPNFTNLTMNPNDFLGAIATQQEKVSFLTRVDKINVLSYERQDEITFEKELSEAKQMIKNQNLNELVRFNEKNISTQVLYMGTDENIREVILFFVEKGNRFAITRIITQGVHIDEISQLVSLLQLQK</sequence>
<accession>A0A0B7IFY6</accession>
<dbReference type="Pfam" id="PF14060">
    <property type="entry name" value="DUF4252"/>
    <property type="match status" value="1"/>
</dbReference>
<protein>
    <submittedName>
        <fullName evidence="2">DUF4252 domain-containing protein</fullName>
    </submittedName>
</protein>
<dbReference type="RefSeq" id="WP_082021045.1">
    <property type="nucleotide sequence ID" value="NZ_BOQI01000017.1"/>
</dbReference>
<reference evidence="4" key="1">
    <citation type="submission" date="2015-01" db="EMBL/GenBank/DDBJ databases">
        <authorList>
            <person name="MANFREDI Pablo"/>
        </authorList>
    </citation>
    <scope>NUCLEOTIDE SEQUENCE [LARGE SCALE GENOMIC DNA]</scope>
    <source>
        <strain evidence="4">Cc11</strain>
    </source>
</reference>
<dbReference type="EMBL" id="CP022388">
    <property type="protein sequence ID" value="ATA92475.1"/>
    <property type="molecule type" value="Genomic_DNA"/>
</dbReference>
<proteinExistence type="predicted"/>
<reference evidence="2" key="3">
    <citation type="journal article" date="2017" name="Genome Announc.">
        <title>Twelve Complete Reference Genomes of Clinical Isolates in the Capnocytophaga Genus.</title>
        <authorList>
            <person name="Villarma A."/>
            <person name="Gulvik C.A."/>
            <person name="Rowe L.A."/>
            <person name="Sheth M."/>
            <person name="Juieng P."/>
            <person name="Nicholson A.C."/>
            <person name="Loparev V.N."/>
            <person name="McQuiston J.R."/>
        </authorList>
    </citation>
    <scope>NUCLEOTIDE SEQUENCE</scope>
    <source>
        <strain evidence="2">H5594</strain>
    </source>
</reference>
<feature type="chain" id="PRO_5002116629" evidence="1">
    <location>
        <begin position="27"/>
        <end position="163"/>
    </location>
</feature>
<dbReference type="Proteomes" id="UP000039370">
    <property type="component" value="Unassembled WGS sequence"/>
</dbReference>
<keyword evidence="1" id="KW-0732">Signal</keyword>
<dbReference type="EMBL" id="CDOK01000134">
    <property type="protein sequence ID" value="CEN50685.1"/>
    <property type="molecule type" value="Genomic_DNA"/>
</dbReference>
<reference evidence="5" key="4">
    <citation type="submission" date="2017-06" db="EMBL/GenBank/DDBJ databases">
        <title>Capnocytophaga spp. assemblies.</title>
        <authorList>
            <person name="Gulvik C.A."/>
        </authorList>
    </citation>
    <scope>NUCLEOTIDE SEQUENCE [LARGE SCALE GENOMIC DNA]</scope>
    <source>
        <strain evidence="5">H5594</strain>
    </source>
</reference>
<dbReference type="AlphaFoldDB" id="A0A0B7IFY6"/>
<evidence type="ECO:0000256" key="1">
    <source>
        <dbReference type="SAM" id="SignalP"/>
    </source>
</evidence>
<name>A0A0B7IFY6_9FLAO</name>
<evidence type="ECO:0000313" key="5">
    <source>
        <dbReference type="Proteomes" id="UP000243136"/>
    </source>
</evidence>
<evidence type="ECO:0000313" key="2">
    <source>
        <dbReference type="EMBL" id="ATA92475.1"/>
    </source>
</evidence>
<evidence type="ECO:0000313" key="3">
    <source>
        <dbReference type="EMBL" id="CEN50685.1"/>
    </source>
</evidence>
<dbReference type="PROSITE" id="PS51257">
    <property type="entry name" value="PROKAR_LIPOPROTEIN"/>
    <property type="match status" value="1"/>
</dbReference>
<feature type="signal peptide" evidence="1">
    <location>
        <begin position="1"/>
        <end position="26"/>
    </location>
</feature>